<evidence type="ECO:0000256" key="1">
    <source>
        <dbReference type="ARBA" id="ARBA00004479"/>
    </source>
</evidence>
<dbReference type="SMART" id="SM00219">
    <property type="entry name" value="TyrKc"/>
    <property type="match status" value="1"/>
</dbReference>
<evidence type="ECO:0000256" key="15">
    <source>
        <dbReference type="ARBA" id="ARBA00051243"/>
    </source>
</evidence>
<dbReference type="FunFam" id="1.10.510.10:FF:000190">
    <property type="entry name" value="Proto-oncogene tyrosine-protein kinase receptor Ret"/>
    <property type="match status" value="1"/>
</dbReference>
<dbReference type="GO" id="GO:1902533">
    <property type="term" value="P:positive regulation of intracellular signal transduction"/>
    <property type="evidence" value="ECO:0007669"/>
    <property type="project" value="UniProtKB-ARBA"/>
</dbReference>
<dbReference type="InterPro" id="IPR013783">
    <property type="entry name" value="Ig-like_fold"/>
</dbReference>
<keyword evidence="9 16" id="KW-0067">ATP-binding</keyword>
<keyword evidence="10 17" id="KW-1133">Transmembrane helix</keyword>
<evidence type="ECO:0000256" key="17">
    <source>
        <dbReference type="SAM" id="Phobius"/>
    </source>
</evidence>
<evidence type="ECO:0000313" key="22">
    <source>
        <dbReference type="Proteomes" id="UP000677054"/>
    </source>
</evidence>
<feature type="chain" id="PRO_5036209138" description="receptor protein-tyrosine kinase" evidence="18">
    <location>
        <begin position="34"/>
        <end position="851"/>
    </location>
</feature>
<evidence type="ECO:0000256" key="8">
    <source>
        <dbReference type="ARBA" id="ARBA00022777"/>
    </source>
</evidence>
<keyword evidence="3" id="KW-0808">Transferase</keyword>
<keyword evidence="7 16" id="KW-0547">Nucleotide-binding</keyword>
<dbReference type="GO" id="GO:0043235">
    <property type="term" value="C:receptor complex"/>
    <property type="evidence" value="ECO:0007669"/>
    <property type="project" value="TreeGrafter"/>
</dbReference>
<comment type="catalytic activity">
    <reaction evidence="15">
        <text>L-tyrosyl-[protein] + ATP = O-phospho-L-tyrosyl-[protein] + ADP + H(+)</text>
        <dbReference type="Rhea" id="RHEA:10596"/>
        <dbReference type="Rhea" id="RHEA-COMP:10136"/>
        <dbReference type="Rhea" id="RHEA-COMP:20101"/>
        <dbReference type="ChEBI" id="CHEBI:15378"/>
        <dbReference type="ChEBI" id="CHEBI:30616"/>
        <dbReference type="ChEBI" id="CHEBI:46858"/>
        <dbReference type="ChEBI" id="CHEBI:61978"/>
        <dbReference type="ChEBI" id="CHEBI:456216"/>
        <dbReference type="EC" id="2.7.10.1"/>
    </reaction>
</comment>
<dbReference type="Proteomes" id="UP000677054">
    <property type="component" value="Unassembled WGS sequence"/>
</dbReference>
<evidence type="ECO:0000259" key="19">
    <source>
        <dbReference type="PROSITE" id="PS50011"/>
    </source>
</evidence>
<dbReference type="GO" id="GO:0005886">
    <property type="term" value="C:plasma membrane"/>
    <property type="evidence" value="ECO:0007669"/>
    <property type="project" value="TreeGrafter"/>
</dbReference>
<evidence type="ECO:0000256" key="13">
    <source>
        <dbReference type="ARBA" id="ARBA00023170"/>
    </source>
</evidence>
<dbReference type="InterPro" id="IPR001245">
    <property type="entry name" value="Ser-Thr/Tyr_kinase_cat_dom"/>
</dbReference>
<reference evidence="21" key="1">
    <citation type="submission" date="2020-11" db="EMBL/GenBank/DDBJ databases">
        <authorList>
            <person name="Tran Van P."/>
        </authorList>
    </citation>
    <scope>NUCLEOTIDE SEQUENCE</scope>
</reference>
<dbReference type="PRINTS" id="PR00109">
    <property type="entry name" value="TYRKINASE"/>
</dbReference>
<dbReference type="Pfam" id="PF00041">
    <property type="entry name" value="fn3"/>
    <property type="match status" value="1"/>
</dbReference>
<dbReference type="SUPFAM" id="SSF49265">
    <property type="entry name" value="Fibronectin type III"/>
    <property type="match status" value="1"/>
</dbReference>
<organism evidence="21">
    <name type="scientific">Darwinula stevensoni</name>
    <dbReference type="NCBI Taxonomy" id="69355"/>
    <lineage>
        <taxon>Eukaryota</taxon>
        <taxon>Metazoa</taxon>
        <taxon>Ecdysozoa</taxon>
        <taxon>Arthropoda</taxon>
        <taxon>Crustacea</taxon>
        <taxon>Oligostraca</taxon>
        <taxon>Ostracoda</taxon>
        <taxon>Podocopa</taxon>
        <taxon>Podocopida</taxon>
        <taxon>Darwinulocopina</taxon>
        <taxon>Darwinuloidea</taxon>
        <taxon>Darwinulidae</taxon>
        <taxon>Darwinula</taxon>
    </lineage>
</organism>
<dbReference type="GO" id="GO:0005524">
    <property type="term" value="F:ATP binding"/>
    <property type="evidence" value="ECO:0007669"/>
    <property type="project" value="UniProtKB-UniRule"/>
</dbReference>
<dbReference type="GO" id="GO:0004714">
    <property type="term" value="F:transmembrane receptor protein tyrosine kinase activity"/>
    <property type="evidence" value="ECO:0007669"/>
    <property type="project" value="UniProtKB-EC"/>
</dbReference>
<keyword evidence="14" id="KW-0325">Glycoprotein</keyword>
<dbReference type="CDD" id="cd00063">
    <property type="entry name" value="FN3"/>
    <property type="match status" value="2"/>
</dbReference>
<dbReference type="GO" id="GO:0007169">
    <property type="term" value="P:cell surface receptor protein tyrosine kinase signaling pathway"/>
    <property type="evidence" value="ECO:0007669"/>
    <property type="project" value="TreeGrafter"/>
</dbReference>
<feature type="domain" description="Protein kinase" evidence="19">
    <location>
        <begin position="535"/>
        <end position="828"/>
    </location>
</feature>
<dbReference type="PANTHER" id="PTHR24416">
    <property type="entry name" value="TYROSINE-PROTEIN KINASE RECEPTOR"/>
    <property type="match status" value="1"/>
</dbReference>
<dbReference type="Gene3D" id="1.10.510.10">
    <property type="entry name" value="Transferase(Phosphotransferase) domain 1"/>
    <property type="match status" value="1"/>
</dbReference>
<keyword evidence="6" id="KW-0677">Repeat</keyword>
<evidence type="ECO:0000256" key="2">
    <source>
        <dbReference type="ARBA" id="ARBA00011902"/>
    </source>
</evidence>
<dbReference type="InterPro" id="IPR011009">
    <property type="entry name" value="Kinase-like_dom_sf"/>
</dbReference>
<dbReference type="InterPro" id="IPR000719">
    <property type="entry name" value="Prot_kinase_dom"/>
</dbReference>
<dbReference type="PROSITE" id="PS50853">
    <property type="entry name" value="FN3"/>
    <property type="match status" value="1"/>
</dbReference>
<feature type="transmembrane region" description="Helical" evidence="17">
    <location>
        <begin position="451"/>
        <end position="475"/>
    </location>
</feature>
<accession>A0A7R8XA81</accession>
<feature type="domain" description="Fibronectin type-III" evidence="20">
    <location>
        <begin position="320"/>
        <end position="421"/>
    </location>
</feature>
<feature type="binding site" evidence="16">
    <location>
        <position position="569"/>
    </location>
    <ligand>
        <name>ATP</name>
        <dbReference type="ChEBI" id="CHEBI:30616"/>
    </ligand>
</feature>
<dbReference type="InterPro" id="IPR050122">
    <property type="entry name" value="RTK"/>
</dbReference>
<dbReference type="InterPro" id="IPR003961">
    <property type="entry name" value="FN3_dom"/>
</dbReference>
<dbReference type="EMBL" id="LR900780">
    <property type="protein sequence ID" value="CAD7246876.1"/>
    <property type="molecule type" value="Genomic_DNA"/>
</dbReference>
<evidence type="ECO:0000256" key="9">
    <source>
        <dbReference type="ARBA" id="ARBA00022840"/>
    </source>
</evidence>
<dbReference type="SUPFAM" id="SSF56112">
    <property type="entry name" value="Protein kinase-like (PK-like)"/>
    <property type="match status" value="1"/>
</dbReference>
<protein>
    <recommendedName>
        <fullName evidence="2">receptor protein-tyrosine kinase</fullName>
        <ecNumber evidence="2">2.7.10.1</ecNumber>
    </recommendedName>
</protein>
<evidence type="ECO:0000256" key="4">
    <source>
        <dbReference type="ARBA" id="ARBA00022692"/>
    </source>
</evidence>
<dbReference type="InterPro" id="IPR017441">
    <property type="entry name" value="Protein_kinase_ATP_BS"/>
</dbReference>
<evidence type="ECO:0000259" key="20">
    <source>
        <dbReference type="PROSITE" id="PS50853"/>
    </source>
</evidence>
<dbReference type="PANTHER" id="PTHR24416:SF550">
    <property type="entry name" value="FIBROBLAST GROWTH FACTOR RECEPTOR HOMOLOG 1-RELATED"/>
    <property type="match status" value="1"/>
</dbReference>
<comment type="subcellular location">
    <subcellularLocation>
        <location evidence="1">Membrane</location>
        <topology evidence="1">Single-pass type I membrane protein</topology>
    </subcellularLocation>
</comment>
<keyword evidence="22" id="KW-1185">Reference proteome</keyword>
<evidence type="ECO:0000256" key="10">
    <source>
        <dbReference type="ARBA" id="ARBA00022989"/>
    </source>
</evidence>
<keyword evidence="8" id="KW-0418">Kinase</keyword>
<dbReference type="PROSITE" id="PS00109">
    <property type="entry name" value="PROTEIN_KINASE_TYR"/>
    <property type="match status" value="1"/>
</dbReference>
<keyword evidence="5 18" id="KW-0732">Signal</keyword>
<dbReference type="PROSITE" id="PS50011">
    <property type="entry name" value="PROTEIN_KINASE_DOM"/>
    <property type="match status" value="1"/>
</dbReference>
<dbReference type="Gene3D" id="3.30.200.20">
    <property type="entry name" value="Phosphorylase Kinase, domain 1"/>
    <property type="match status" value="1"/>
</dbReference>
<evidence type="ECO:0000313" key="21">
    <source>
        <dbReference type="EMBL" id="CAD7246876.1"/>
    </source>
</evidence>
<dbReference type="SMART" id="SM00060">
    <property type="entry name" value="FN3"/>
    <property type="match status" value="2"/>
</dbReference>
<dbReference type="Gene3D" id="2.60.40.10">
    <property type="entry name" value="Immunoglobulins"/>
    <property type="match status" value="1"/>
</dbReference>
<dbReference type="PROSITE" id="PS00107">
    <property type="entry name" value="PROTEIN_KINASE_ATP"/>
    <property type="match status" value="1"/>
</dbReference>
<evidence type="ECO:0000256" key="16">
    <source>
        <dbReference type="PROSITE-ProRule" id="PRU10141"/>
    </source>
</evidence>
<dbReference type="InterPro" id="IPR008266">
    <property type="entry name" value="Tyr_kinase_AS"/>
</dbReference>
<name>A0A7R8XA81_9CRUS</name>
<gene>
    <name evidence="21" type="ORF">DSTB1V02_LOCUS6719</name>
</gene>
<keyword evidence="4 17" id="KW-0812">Transmembrane</keyword>
<sequence length="851" mass="95455">MPFRSGRVGLEKAKLGLVFFSLIVCGFPSNSDGGTTTFQDALKQAFCRARCLLQGGKKEGPLFNGDPRDFYLPFKCYSRNCEKCLERCFLVLPSSLILQDDSATASLSPIGLHCQKLNERDKTVTAILKWDVKPKTYEIPVSVVLEMRTKSSPDWTLLKQSDYMYATDYGLFPCNGLAPGQDHQWRLTGVTGSGQILPSTISPWMHTLGVEDAVPSEVTSAHVTSMRSNSEGVIAILSWQPNTEFSCLFDVYWLHDEDDSYKHVDVEEAYATELKGLSYASTYTVVIVPKSLGIRGPKFTSNFTTPSCLDLNAFSFNRCPPTPPRNVKIGQGQEGLVVTWDPPEGMSSSNSIRNYRLEVRDILDLLSPLILNVSIPPEKTRYMLKAIKRDTVYKVWLRSEAVGGTSPYVSRGIRLGSTHLRIPFSDPRLLGLDPEDLELEERRGGWMGKDWIVAVVLVVTAVFLVFLLVAGILCLRGNRNGRKHKNSHIPPTLTEDGMGDEDGNLSIGAKPVRIATASETGNEVEDPWEIHWDRIILGDLLGQGAFGMVLKAKLLSSQSSAPPMIVAVKILKEEATCEERSQLLNEVSLLKSLGEHPYLVTFYGAITRGPRVAMIVEHCPSGDLQTYLRDVREKNLMMEQIPQDVSYAQLELGDSGMGGDEMMEVTLVDLLSFARQIASGMEYLALNRVVHRDLATRNVLMVDSRRVKISDFGLSRDVYEQNVYHKTTDGKLPVKWLAIESLFHQIYTSKSDVWSFGILLWELVTFGGMPYPGIAIKKLFNLLQTGYRMEQPDDCPDDLYKIMLKCWDEKPLQRPSFTQLRENIEKILERLVSDHYLSLEHDDLKKDNTPL</sequence>
<dbReference type="Pfam" id="PF07714">
    <property type="entry name" value="PK_Tyr_Ser-Thr"/>
    <property type="match status" value="1"/>
</dbReference>
<dbReference type="InterPro" id="IPR036116">
    <property type="entry name" value="FN3_sf"/>
</dbReference>
<evidence type="ECO:0000256" key="12">
    <source>
        <dbReference type="ARBA" id="ARBA00023137"/>
    </source>
</evidence>
<dbReference type="AlphaFoldDB" id="A0A7R8XA81"/>
<proteinExistence type="predicted"/>
<evidence type="ECO:0000256" key="3">
    <source>
        <dbReference type="ARBA" id="ARBA00022679"/>
    </source>
</evidence>
<dbReference type="InterPro" id="IPR020635">
    <property type="entry name" value="Tyr_kinase_cat_dom"/>
</dbReference>
<dbReference type="OrthoDB" id="535945at2759"/>
<keyword evidence="11 17" id="KW-0472">Membrane</keyword>
<evidence type="ECO:0000256" key="18">
    <source>
        <dbReference type="SAM" id="SignalP"/>
    </source>
</evidence>
<dbReference type="EC" id="2.7.10.1" evidence="2"/>
<feature type="signal peptide" evidence="18">
    <location>
        <begin position="1"/>
        <end position="33"/>
    </location>
</feature>
<dbReference type="CDD" id="cd00192">
    <property type="entry name" value="PTKc"/>
    <property type="match status" value="1"/>
</dbReference>
<evidence type="ECO:0000256" key="6">
    <source>
        <dbReference type="ARBA" id="ARBA00022737"/>
    </source>
</evidence>
<keyword evidence="12" id="KW-0829">Tyrosine-protein kinase</keyword>
<dbReference type="EMBL" id="CAJPEV010001263">
    <property type="protein sequence ID" value="CAG0891721.1"/>
    <property type="molecule type" value="Genomic_DNA"/>
</dbReference>
<evidence type="ECO:0000256" key="11">
    <source>
        <dbReference type="ARBA" id="ARBA00023136"/>
    </source>
</evidence>
<evidence type="ECO:0000256" key="5">
    <source>
        <dbReference type="ARBA" id="ARBA00022729"/>
    </source>
</evidence>
<evidence type="ECO:0000256" key="14">
    <source>
        <dbReference type="ARBA" id="ARBA00023180"/>
    </source>
</evidence>
<keyword evidence="13" id="KW-0675">Receptor</keyword>
<evidence type="ECO:0000256" key="7">
    <source>
        <dbReference type="ARBA" id="ARBA00022741"/>
    </source>
</evidence>
<dbReference type="SMART" id="SM00220">
    <property type="entry name" value="S_TKc"/>
    <property type="match status" value="1"/>
</dbReference>